<name>A0A844FPC7_9LACO</name>
<dbReference type="RefSeq" id="WP_154487339.1">
    <property type="nucleotide sequence ID" value="NZ_JAQYBB010000054.1"/>
</dbReference>
<organism evidence="8 9">
    <name type="scientific">Lactobacillus equicursoris</name>
    <dbReference type="NCBI Taxonomy" id="420645"/>
    <lineage>
        <taxon>Bacteria</taxon>
        <taxon>Bacillati</taxon>
        <taxon>Bacillota</taxon>
        <taxon>Bacilli</taxon>
        <taxon>Lactobacillales</taxon>
        <taxon>Lactobacillaceae</taxon>
        <taxon>Lactobacillus</taxon>
    </lineage>
</organism>
<evidence type="ECO:0000256" key="3">
    <source>
        <dbReference type="ARBA" id="ARBA00022475"/>
    </source>
</evidence>
<evidence type="ECO:0000256" key="2">
    <source>
        <dbReference type="ARBA" id="ARBA00022448"/>
    </source>
</evidence>
<keyword evidence="5 8" id="KW-0067">ATP-binding</keyword>
<dbReference type="PANTHER" id="PTHR42788">
    <property type="entry name" value="TAURINE IMPORT ATP-BINDING PROTEIN-RELATED"/>
    <property type="match status" value="1"/>
</dbReference>
<dbReference type="SMART" id="SM00382">
    <property type="entry name" value="AAA"/>
    <property type="match status" value="1"/>
</dbReference>
<sequence>MTNKESLLELKNVETVVNQGTADERRILRQINLEIKEGDFICLLGGNGAGKSTLLNVLAGQIKPSQGEIFYQGKNIVQESEVKRSSYIARVFQDPKLGTAPRMTVAENLLLAAKRGERRSFRLRRLKDHEAEFKKELAKVNPDLPEKMNVAVDQLSGGQRQALSFLMATYKKPKLLLLDEHTAALDPKSSKKLMEATNDRIQNQHLTAVMITHRMEDALKYGNRLIVLDHGQVVKDYQGKAKDALTLQDLAAFFD</sequence>
<dbReference type="PROSITE" id="PS00211">
    <property type="entry name" value="ABC_TRANSPORTER_1"/>
    <property type="match status" value="1"/>
</dbReference>
<dbReference type="Proteomes" id="UP000452141">
    <property type="component" value="Unassembled WGS sequence"/>
</dbReference>
<evidence type="ECO:0000313" key="8">
    <source>
        <dbReference type="EMBL" id="MST80471.1"/>
    </source>
</evidence>
<evidence type="ECO:0000256" key="5">
    <source>
        <dbReference type="ARBA" id="ARBA00022840"/>
    </source>
</evidence>
<evidence type="ECO:0000313" key="9">
    <source>
        <dbReference type="Proteomes" id="UP000452141"/>
    </source>
</evidence>
<dbReference type="Gene3D" id="3.40.50.300">
    <property type="entry name" value="P-loop containing nucleotide triphosphate hydrolases"/>
    <property type="match status" value="1"/>
</dbReference>
<dbReference type="AlphaFoldDB" id="A0A844FPC7"/>
<keyword evidence="3" id="KW-1003">Cell membrane</keyword>
<proteinExistence type="predicted"/>
<dbReference type="InterPro" id="IPR003439">
    <property type="entry name" value="ABC_transporter-like_ATP-bd"/>
</dbReference>
<keyword evidence="4" id="KW-0547">Nucleotide-binding</keyword>
<gene>
    <name evidence="8" type="ORF">FYJ61_08475</name>
</gene>
<feature type="domain" description="ABC transporter" evidence="7">
    <location>
        <begin position="8"/>
        <end position="255"/>
    </location>
</feature>
<keyword evidence="6" id="KW-0472">Membrane</keyword>
<dbReference type="PROSITE" id="PS50893">
    <property type="entry name" value="ABC_TRANSPORTER_2"/>
    <property type="match status" value="1"/>
</dbReference>
<dbReference type="InterPro" id="IPR017871">
    <property type="entry name" value="ABC_transporter-like_CS"/>
</dbReference>
<reference evidence="8 9" key="1">
    <citation type="submission" date="2019-08" db="EMBL/GenBank/DDBJ databases">
        <title>In-depth cultivation of the pig gut microbiome towards novel bacterial diversity and tailored functional studies.</title>
        <authorList>
            <person name="Wylensek D."/>
            <person name="Hitch T.C.A."/>
            <person name="Clavel T."/>
        </authorList>
    </citation>
    <scope>NUCLEOTIDE SEQUENCE [LARGE SCALE GENOMIC DNA]</scope>
    <source>
        <strain evidence="8 9">WCA-470BD-2E</strain>
    </source>
</reference>
<evidence type="ECO:0000256" key="6">
    <source>
        <dbReference type="ARBA" id="ARBA00023136"/>
    </source>
</evidence>
<comment type="subcellular location">
    <subcellularLocation>
        <location evidence="1">Cell membrane</location>
        <topology evidence="1">Peripheral membrane protein</topology>
    </subcellularLocation>
</comment>
<dbReference type="InterPro" id="IPR003593">
    <property type="entry name" value="AAA+_ATPase"/>
</dbReference>
<dbReference type="GO" id="GO:0005524">
    <property type="term" value="F:ATP binding"/>
    <property type="evidence" value="ECO:0007669"/>
    <property type="project" value="UniProtKB-KW"/>
</dbReference>
<keyword evidence="2" id="KW-0813">Transport</keyword>
<dbReference type="SUPFAM" id="SSF52540">
    <property type="entry name" value="P-loop containing nucleoside triphosphate hydrolases"/>
    <property type="match status" value="1"/>
</dbReference>
<protein>
    <submittedName>
        <fullName evidence="8">ATP-binding cassette domain-containing protein</fullName>
    </submittedName>
</protein>
<accession>A0A844FPC7</accession>
<dbReference type="PANTHER" id="PTHR42788:SF7">
    <property type="entry name" value="NITRATE ABC TRANSPORTER ATP-BINDING PROTEIN"/>
    <property type="match status" value="1"/>
</dbReference>
<dbReference type="GO" id="GO:0016887">
    <property type="term" value="F:ATP hydrolysis activity"/>
    <property type="evidence" value="ECO:0007669"/>
    <property type="project" value="InterPro"/>
</dbReference>
<evidence type="ECO:0000256" key="4">
    <source>
        <dbReference type="ARBA" id="ARBA00022741"/>
    </source>
</evidence>
<dbReference type="InterPro" id="IPR027417">
    <property type="entry name" value="P-loop_NTPase"/>
</dbReference>
<evidence type="ECO:0000256" key="1">
    <source>
        <dbReference type="ARBA" id="ARBA00004202"/>
    </source>
</evidence>
<dbReference type="EMBL" id="VUMW01000030">
    <property type="protein sequence ID" value="MST80471.1"/>
    <property type="molecule type" value="Genomic_DNA"/>
</dbReference>
<dbReference type="GO" id="GO:0005886">
    <property type="term" value="C:plasma membrane"/>
    <property type="evidence" value="ECO:0007669"/>
    <property type="project" value="UniProtKB-SubCell"/>
</dbReference>
<comment type="caution">
    <text evidence="8">The sequence shown here is derived from an EMBL/GenBank/DDBJ whole genome shotgun (WGS) entry which is preliminary data.</text>
</comment>
<dbReference type="InterPro" id="IPR050166">
    <property type="entry name" value="ABC_transporter_ATP-bind"/>
</dbReference>
<evidence type="ECO:0000259" key="7">
    <source>
        <dbReference type="PROSITE" id="PS50893"/>
    </source>
</evidence>
<dbReference type="Pfam" id="PF00005">
    <property type="entry name" value="ABC_tran"/>
    <property type="match status" value="1"/>
</dbReference>